<organism evidence="4 5">
    <name type="scientific">Prescottella agglutinans</name>
    <dbReference type="NCBI Taxonomy" id="1644129"/>
    <lineage>
        <taxon>Bacteria</taxon>
        <taxon>Bacillati</taxon>
        <taxon>Actinomycetota</taxon>
        <taxon>Actinomycetes</taxon>
        <taxon>Mycobacteriales</taxon>
        <taxon>Nocardiaceae</taxon>
        <taxon>Prescottella</taxon>
    </lineage>
</organism>
<protein>
    <submittedName>
        <fullName evidence="4">SDR family oxidoreductase</fullName>
    </submittedName>
</protein>
<dbReference type="AlphaFoldDB" id="A0A438BGK3"/>
<evidence type="ECO:0000313" key="5">
    <source>
        <dbReference type="Proteomes" id="UP000286208"/>
    </source>
</evidence>
<dbReference type="GO" id="GO:0016491">
    <property type="term" value="F:oxidoreductase activity"/>
    <property type="evidence" value="ECO:0007669"/>
    <property type="project" value="UniProtKB-KW"/>
</dbReference>
<evidence type="ECO:0000313" key="4">
    <source>
        <dbReference type="EMBL" id="RVW10169.1"/>
    </source>
</evidence>
<dbReference type="PRINTS" id="PR00081">
    <property type="entry name" value="GDHRDH"/>
</dbReference>
<name>A0A438BGK3_9NOCA</name>
<reference evidence="4 5" key="1">
    <citation type="submission" date="2018-11" db="EMBL/GenBank/DDBJ databases">
        <title>Rhodococcus spongicola sp. nov. and Rhodococcus xishaensis sp. nov. from marine sponges.</title>
        <authorList>
            <person name="Li L."/>
            <person name="Lin H.W."/>
        </authorList>
    </citation>
    <scope>NUCLEOTIDE SEQUENCE [LARGE SCALE GENOMIC DNA]</scope>
    <source>
        <strain evidence="4 5">CCTCC AB2014297</strain>
    </source>
</reference>
<dbReference type="EMBL" id="RKLP01000003">
    <property type="protein sequence ID" value="RVW10169.1"/>
    <property type="molecule type" value="Genomic_DNA"/>
</dbReference>
<dbReference type="InterPro" id="IPR051122">
    <property type="entry name" value="SDR_DHRS6-like"/>
</dbReference>
<dbReference type="OrthoDB" id="4750380at2"/>
<feature type="compositionally biased region" description="Polar residues" evidence="3">
    <location>
        <begin position="1"/>
        <end position="13"/>
    </location>
</feature>
<evidence type="ECO:0000256" key="1">
    <source>
        <dbReference type="ARBA" id="ARBA00006484"/>
    </source>
</evidence>
<dbReference type="Gene3D" id="3.40.50.720">
    <property type="entry name" value="NAD(P)-binding Rossmann-like Domain"/>
    <property type="match status" value="1"/>
</dbReference>
<dbReference type="InterPro" id="IPR036291">
    <property type="entry name" value="NAD(P)-bd_dom_sf"/>
</dbReference>
<dbReference type="PANTHER" id="PTHR43477">
    <property type="entry name" value="DIHYDROANTICAPSIN 7-DEHYDROGENASE"/>
    <property type="match status" value="1"/>
</dbReference>
<dbReference type="PRINTS" id="PR00080">
    <property type="entry name" value="SDRFAMILY"/>
</dbReference>
<sequence length="283" mass="29718">MSSEPAQSAQSSRPAFRPGPLLPGKRAVVTGGAHGIGAAIARSFAAHGAAVLVADVDPDAARALEFDAAAGGSIEVLAYDVLEPAVPARIVDFAPDVLVNNVGHFLRPPRPFAETEPEFWAQVGGINLDHVLRLTRAVLPGMAERGRGGSILNLTTVEAHRAIPGHSVYAAYKAAVTQFSRSLAVEVGRIGVRVNAIAPDLIESVQVPYTEWLSEEEWAKWPTWAPLGGPGQPDDVAGAALFLASDLGRYTTGSTVHVDGGTFAAGGWFPKPEGGWTNRPRNP</sequence>
<dbReference type="Pfam" id="PF13561">
    <property type="entry name" value="adh_short_C2"/>
    <property type="match status" value="1"/>
</dbReference>
<dbReference type="FunFam" id="3.40.50.720:FF:000084">
    <property type="entry name" value="Short-chain dehydrogenase reductase"/>
    <property type="match status" value="1"/>
</dbReference>
<dbReference type="InterPro" id="IPR002347">
    <property type="entry name" value="SDR_fam"/>
</dbReference>
<comment type="caution">
    <text evidence="4">The sequence shown here is derived from an EMBL/GenBank/DDBJ whole genome shotgun (WGS) entry which is preliminary data.</text>
</comment>
<evidence type="ECO:0000256" key="2">
    <source>
        <dbReference type="ARBA" id="ARBA00023002"/>
    </source>
</evidence>
<dbReference type="RefSeq" id="WP_127915559.1">
    <property type="nucleotide sequence ID" value="NZ_RKLP01000003.1"/>
</dbReference>
<proteinExistence type="inferred from homology"/>
<evidence type="ECO:0000256" key="3">
    <source>
        <dbReference type="SAM" id="MobiDB-lite"/>
    </source>
</evidence>
<accession>A0A438BGK3</accession>
<keyword evidence="2" id="KW-0560">Oxidoreductase</keyword>
<dbReference type="CDD" id="cd05233">
    <property type="entry name" value="SDR_c"/>
    <property type="match status" value="1"/>
</dbReference>
<keyword evidence="5" id="KW-1185">Reference proteome</keyword>
<comment type="similarity">
    <text evidence="1">Belongs to the short-chain dehydrogenases/reductases (SDR) family.</text>
</comment>
<dbReference type="Proteomes" id="UP000286208">
    <property type="component" value="Unassembled WGS sequence"/>
</dbReference>
<feature type="region of interest" description="Disordered" evidence="3">
    <location>
        <begin position="1"/>
        <end position="22"/>
    </location>
</feature>
<dbReference type="SUPFAM" id="SSF51735">
    <property type="entry name" value="NAD(P)-binding Rossmann-fold domains"/>
    <property type="match status" value="1"/>
</dbReference>
<gene>
    <name evidence="4" type="ORF">EGT67_08155</name>
</gene>
<dbReference type="PANTHER" id="PTHR43477:SF1">
    <property type="entry name" value="DIHYDROANTICAPSIN 7-DEHYDROGENASE"/>
    <property type="match status" value="1"/>
</dbReference>